<proteinExistence type="predicted"/>
<protein>
    <submittedName>
        <fullName evidence="2">Uncharacterized protein</fullName>
    </submittedName>
</protein>
<sequence length="217" mass="23895">MKMLCLSISVRHHDRSSAPSVSPLMHQSASTSSHGQSLRTSRSSSNTPSKKHAPKANAGQVLLRAFGMSSPEPVREKRTITVVPGSFQHVPDNDAMLFGKQGYHTDLAQERLRINRSEVDLRPVSQGAGRPTNASSSRQARPRTPSKAHERHAPRQSYASHQRRSSGRRTSHASSRSQEPTGHYVPHSKAYNQAAPASNSHRRTGSYDTRRQGGYFA</sequence>
<feature type="compositionally biased region" description="Basic residues" evidence="1">
    <location>
        <begin position="161"/>
        <end position="171"/>
    </location>
</feature>
<dbReference type="VEuPathDB" id="FungiDB:SCHCODRAFT_02618557"/>
<dbReference type="InParanoid" id="D8Q0P2"/>
<feature type="region of interest" description="Disordered" evidence="1">
    <location>
        <begin position="117"/>
        <end position="217"/>
    </location>
</feature>
<dbReference type="EMBL" id="GL377305">
    <property type="protein sequence ID" value="EFI97784.1"/>
    <property type="molecule type" value="Genomic_DNA"/>
</dbReference>
<dbReference type="Proteomes" id="UP000007431">
    <property type="component" value="Unassembled WGS sequence"/>
</dbReference>
<dbReference type="HOGENOM" id="CLU_1272905_0_0_1"/>
<dbReference type="AlphaFoldDB" id="D8Q0P2"/>
<name>D8Q0P2_SCHCM</name>
<accession>D8Q0P2</accession>
<feature type="compositionally biased region" description="Polar residues" evidence="1">
    <location>
        <begin position="17"/>
        <end position="48"/>
    </location>
</feature>
<keyword evidence="3" id="KW-1185">Reference proteome</keyword>
<gene>
    <name evidence="2" type="ORF">SCHCODRAFT_234140</name>
</gene>
<evidence type="ECO:0000313" key="2">
    <source>
        <dbReference type="EMBL" id="EFI97784.1"/>
    </source>
</evidence>
<reference evidence="2 3" key="1">
    <citation type="journal article" date="2010" name="Nat. Biotechnol.">
        <title>Genome sequence of the model mushroom Schizophyllum commune.</title>
        <authorList>
            <person name="Ohm R.A."/>
            <person name="de Jong J.F."/>
            <person name="Lugones L.G."/>
            <person name="Aerts A."/>
            <person name="Kothe E."/>
            <person name="Stajich J.E."/>
            <person name="de Vries R.P."/>
            <person name="Record E."/>
            <person name="Levasseur A."/>
            <person name="Baker S.E."/>
            <person name="Bartholomew K.A."/>
            <person name="Coutinho P.M."/>
            <person name="Erdmann S."/>
            <person name="Fowler T.J."/>
            <person name="Gathman A.C."/>
            <person name="Lombard V."/>
            <person name="Henrissat B."/>
            <person name="Knabe N."/>
            <person name="Kuees U."/>
            <person name="Lilly W.W."/>
            <person name="Lindquist E."/>
            <person name="Lucas S."/>
            <person name="Magnuson J.K."/>
            <person name="Piumi F."/>
            <person name="Raudaskoski M."/>
            <person name="Salamov A."/>
            <person name="Schmutz J."/>
            <person name="Schwarze F.W.M.R."/>
            <person name="vanKuyk P.A."/>
            <person name="Horton J.S."/>
            <person name="Grigoriev I.V."/>
            <person name="Woesten H.A.B."/>
        </authorList>
    </citation>
    <scope>NUCLEOTIDE SEQUENCE [LARGE SCALE GENOMIC DNA]</scope>
    <source>
        <strain evidence="3">H4-8 / FGSC 9210</strain>
    </source>
</reference>
<feature type="region of interest" description="Disordered" evidence="1">
    <location>
        <begin position="15"/>
        <end position="60"/>
    </location>
</feature>
<evidence type="ECO:0000313" key="3">
    <source>
        <dbReference type="Proteomes" id="UP000007431"/>
    </source>
</evidence>
<evidence type="ECO:0000256" key="1">
    <source>
        <dbReference type="SAM" id="MobiDB-lite"/>
    </source>
</evidence>
<organism evidence="3">
    <name type="scientific">Schizophyllum commune (strain H4-8 / FGSC 9210)</name>
    <name type="common">Split gill fungus</name>
    <dbReference type="NCBI Taxonomy" id="578458"/>
    <lineage>
        <taxon>Eukaryota</taxon>
        <taxon>Fungi</taxon>
        <taxon>Dikarya</taxon>
        <taxon>Basidiomycota</taxon>
        <taxon>Agaricomycotina</taxon>
        <taxon>Agaricomycetes</taxon>
        <taxon>Agaricomycetidae</taxon>
        <taxon>Agaricales</taxon>
        <taxon>Schizophyllaceae</taxon>
        <taxon>Schizophyllum</taxon>
    </lineage>
</organism>